<feature type="transmembrane region" description="Helical" evidence="6">
    <location>
        <begin position="121"/>
        <end position="146"/>
    </location>
</feature>
<comment type="caution">
    <text evidence="7">The sequence shown here is derived from an EMBL/GenBank/DDBJ whole genome shotgun (WGS) entry which is preliminary data.</text>
</comment>
<dbReference type="Pfam" id="PF06081">
    <property type="entry name" value="ArAE_1"/>
    <property type="match status" value="1"/>
</dbReference>
<dbReference type="GO" id="GO:0005886">
    <property type="term" value="C:plasma membrane"/>
    <property type="evidence" value="ECO:0007669"/>
    <property type="project" value="UniProtKB-SubCell"/>
</dbReference>
<comment type="subcellular location">
    <subcellularLocation>
        <location evidence="1">Cell membrane</location>
        <topology evidence="1">Multi-pass membrane protein</topology>
    </subcellularLocation>
</comment>
<evidence type="ECO:0000256" key="2">
    <source>
        <dbReference type="ARBA" id="ARBA00022475"/>
    </source>
</evidence>
<keyword evidence="4 6" id="KW-1133">Transmembrane helix</keyword>
<gene>
    <name evidence="7" type="ORF">BKP37_12485</name>
</gene>
<dbReference type="Proteomes" id="UP000179524">
    <property type="component" value="Unassembled WGS sequence"/>
</dbReference>
<keyword evidence="5 6" id="KW-0472">Membrane</keyword>
<evidence type="ECO:0000256" key="6">
    <source>
        <dbReference type="SAM" id="Phobius"/>
    </source>
</evidence>
<organism evidence="7 8">
    <name type="scientific">Anaerobacillus alkalilacustris</name>
    <dbReference type="NCBI Taxonomy" id="393763"/>
    <lineage>
        <taxon>Bacteria</taxon>
        <taxon>Bacillati</taxon>
        <taxon>Bacillota</taxon>
        <taxon>Bacilli</taxon>
        <taxon>Bacillales</taxon>
        <taxon>Bacillaceae</taxon>
        <taxon>Anaerobacillus</taxon>
    </lineage>
</organism>
<name>A0A1S2LM72_9BACI</name>
<dbReference type="AlphaFoldDB" id="A0A1S2LM72"/>
<dbReference type="PANTHER" id="PTHR30509:SF9">
    <property type="entry name" value="MULTIDRUG RESISTANCE PROTEIN MDTO"/>
    <property type="match status" value="1"/>
</dbReference>
<evidence type="ECO:0000256" key="5">
    <source>
        <dbReference type="ARBA" id="ARBA00023136"/>
    </source>
</evidence>
<reference evidence="7 8" key="1">
    <citation type="submission" date="2016-10" db="EMBL/GenBank/DDBJ databases">
        <title>Draft genome sequences of four alkaliphilic bacteria belonging to the Anaerobacillus genus.</title>
        <authorList>
            <person name="Bassil N.M."/>
            <person name="Lloyd J.R."/>
        </authorList>
    </citation>
    <scope>NUCLEOTIDE SEQUENCE [LARGE SCALE GENOMIC DNA]</scope>
    <source>
        <strain evidence="7 8">DSM 18345</strain>
    </source>
</reference>
<dbReference type="RefSeq" id="WP_071309909.1">
    <property type="nucleotide sequence ID" value="NZ_MLQR01000029.1"/>
</dbReference>
<evidence type="ECO:0000256" key="4">
    <source>
        <dbReference type="ARBA" id="ARBA00022989"/>
    </source>
</evidence>
<evidence type="ECO:0000256" key="1">
    <source>
        <dbReference type="ARBA" id="ARBA00004651"/>
    </source>
</evidence>
<sequence length="352" mass="40169">MKAFKLVGRRVLKTGIAVFITATICIKLDLPVIFAVITAIVTIEPTAVDSLKKGLVRLPAAAIGASFALLFNLLLGNSAITFALVTMFTIIICHHMKLDTGTLVATLTAVAMIPGTNDSFIYDFIVRISGTSLGIIISTLVNFALLPPKFGPLLVHKVDRLYRDVGFHLEDVISANLFQNKTYNETQFRSLNQDFEKAIKLSQHQMAEWCYRRKNEYEERSFSFLLKKLTFLQKLISHIGNINYIQLKSNELTKKEAEIIMTITKKVKVICSNTLHESEKDHEFPKDYFYALFKKEIQERKHYGQKGALFYELLSVMDCITVLQSETKKEHLFSTENKEYPTYIFPKKVQYD</sequence>
<keyword evidence="2" id="KW-1003">Cell membrane</keyword>
<protein>
    <submittedName>
        <fullName evidence="7">Uncharacterized protein</fullName>
    </submittedName>
</protein>
<feature type="transmembrane region" description="Helical" evidence="6">
    <location>
        <begin position="12"/>
        <end position="41"/>
    </location>
</feature>
<evidence type="ECO:0000256" key="3">
    <source>
        <dbReference type="ARBA" id="ARBA00022692"/>
    </source>
</evidence>
<dbReference type="PANTHER" id="PTHR30509">
    <property type="entry name" value="P-HYDROXYBENZOIC ACID EFFLUX PUMP SUBUNIT-RELATED"/>
    <property type="match status" value="1"/>
</dbReference>
<dbReference type="OrthoDB" id="2690036at2"/>
<keyword evidence="3 6" id="KW-0812">Transmembrane</keyword>
<proteinExistence type="predicted"/>
<evidence type="ECO:0000313" key="8">
    <source>
        <dbReference type="Proteomes" id="UP000179524"/>
    </source>
</evidence>
<keyword evidence="8" id="KW-1185">Reference proteome</keyword>
<dbReference type="InterPro" id="IPR010343">
    <property type="entry name" value="ArAE_1"/>
</dbReference>
<feature type="transmembrane region" description="Helical" evidence="6">
    <location>
        <begin position="61"/>
        <end position="91"/>
    </location>
</feature>
<dbReference type="EMBL" id="MLQR01000029">
    <property type="protein sequence ID" value="OIJ13310.1"/>
    <property type="molecule type" value="Genomic_DNA"/>
</dbReference>
<evidence type="ECO:0000313" key="7">
    <source>
        <dbReference type="EMBL" id="OIJ13310.1"/>
    </source>
</evidence>
<accession>A0A1S2LM72</accession>